<dbReference type="EMBL" id="DF973478">
    <property type="protein sequence ID" value="GAU32057.1"/>
    <property type="molecule type" value="Genomic_DNA"/>
</dbReference>
<evidence type="ECO:0000313" key="3">
    <source>
        <dbReference type="Proteomes" id="UP000242715"/>
    </source>
</evidence>
<reference evidence="3" key="1">
    <citation type="journal article" date="2017" name="Front. Plant Sci.">
        <title>Climate Clever Clovers: New Paradigm to Reduce the Environmental Footprint of Ruminants by Breeding Low Methanogenic Forages Utilizing Haplotype Variation.</title>
        <authorList>
            <person name="Kaur P."/>
            <person name="Appels R."/>
            <person name="Bayer P.E."/>
            <person name="Keeble-Gagnere G."/>
            <person name="Wang J."/>
            <person name="Hirakawa H."/>
            <person name="Shirasawa K."/>
            <person name="Vercoe P."/>
            <person name="Stefanova K."/>
            <person name="Durmic Z."/>
            <person name="Nichols P."/>
            <person name="Revell C."/>
            <person name="Isobe S.N."/>
            <person name="Edwards D."/>
            <person name="Erskine W."/>
        </authorList>
    </citation>
    <scope>NUCLEOTIDE SEQUENCE [LARGE SCALE GENOMIC DNA]</scope>
    <source>
        <strain evidence="3">cv. Daliak</strain>
    </source>
</reference>
<accession>A0A2Z6NQ48</accession>
<dbReference type="Proteomes" id="UP000242715">
    <property type="component" value="Unassembled WGS sequence"/>
</dbReference>
<protein>
    <recommendedName>
        <fullName evidence="1">DUF6469 domain-containing protein</fullName>
    </recommendedName>
</protein>
<name>A0A2Z6NQ48_TRISU</name>
<dbReference type="Pfam" id="PF20073">
    <property type="entry name" value="DUF6469"/>
    <property type="match status" value="1"/>
</dbReference>
<gene>
    <name evidence="2" type="ORF">TSUD_214120</name>
</gene>
<dbReference type="OrthoDB" id="6513042at2759"/>
<dbReference type="AlphaFoldDB" id="A0A2Z6NQ48"/>
<evidence type="ECO:0000259" key="1">
    <source>
        <dbReference type="Pfam" id="PF20073"/>
    </source>
</evidence>
<feature type="non-terminal residue" evidence="2">
    <location>
        <position position="233"/>
    </location>
</feature>
<evidence type="ECO:0000313" key="2">
    <source>
        <dbReference type="EMBL" id="GAU32057.1"/>
    </source>
</evidence>
<proteinExistence type="predicted"/>
<keyword evidence="3" id="KW-1185">Reference proteome</keyword>
<sequence length="233" mass="26740">MKKFSSASEDDHKPRRLLDIVLSWPLEDVLNENLYKDKVHKIPDTFKSATEYKTTFIPLLFEETRTDLSSSLFGVSKAPFCEIKKVVYSKQLKVPKAQKQFKLFRHMIRLKSTFDSVEDGGNYEPANGDIIAFTNIRPKSLDDLNTPKSPYHIAYVNRGKKQFSDEIKVLSSKCMNMDIEHDLGNSNKLKLYAVFLMNLTTNVRISDALNSRSEGEHLNIIKRVLAPHLTLNM</sequence>
<dbReference type="InterPro" id="IPR045529">
    <property type="entry name" value="DUF6469"/>
</dbReference>
<feature type="domain" description="DUF6469" evidence="1">
    <location>
        <begin position="122"/>
        <end position="210"/>
    </location>
</feature>
<organism evidence="2 3">
    <name type="scientific">Trifolium subterraneum</name>
    <name type="common">Subterranean clover</name>
    <dbReference type="NCBI Taxonomy" id="3900"/>
    <lineage>
        <taxon>Eukaryota</taxon>
        <taxon>Viridiplantae</taxon>
        <taxon>Streptophyta</taxon>
        <taxon>Embryophyta</taxon>
        <taxon>Tracheophyta</taxon>
        <taxon>Spermatophyta</taxon>
        <taxon>Magnoliopsida</taxon>
        <taxon>eudicotyledons</taxon>
        <taxon>Gunneridae</taxon>
        <taxon>Pentapetalae</taxon>
        <taxon>rosids</taxon>
        <taxon>fabids</taxon>
        <taxon>Fabales</taxon>
        <taxon>Fabaceae</taxon>
        <taxon>Papilionoideae</taxon>
        <taxon>50 kb inversion clade</taxon>
        <taxon>NPAAA clade</taxon>
        <taxon>Hologalegina</taxon>
        <taxon>IRL clade</taxon>
        <taxon>Trifolieae</taxon>
        <taxon>Trifolium</taxon>
    </lineage>
</organism>